<dbReference type="AlphaFoldDB" id="A0A183Q2C9"/>
<dbReference type="EMBL" id="UZAL01045302">
    <property type="protein sequence ID" value="VDP83315.1"/>
    <property type="molecule type" value="Genomic_DNA"/>
</dbReference>
<evidence type="ECO:0000313" key="2">
    <source>
        <dbReference type="Proteomes" id="UP000269396"/>
    </source>
</evidence>
<keyword evidence="2" id="KW-1185">Reference proteome</keyword>
<dbReference type="Proteomes" id="UP000269396">
    <property type="component" value="Unassembled WGS sequence"/>
</dbReference>
<dbReference type="STRING" id="31246.A0A183Q2C9"/>
<reference evidence="1 2" key="1">
    <citation type="submission" date="2018-11" db="EMBL/GenBank/DDBJ databases">
        <authorList>
            <consortium name="Pathogen Informatics"/>
        </authorList>
    </citation>
    <scope>NUCLEOTIDE SEQUENCE [LARGE SCALE GENOMIC DNA]</scope>
    <source>
        <strain>Denwood</strain>
        <strain evidence="2">Zambia</strain>
    </source>
</reference>
<evidence type="ECO:0000313" key="1">
    <source>
        <dbReference type="EMBL" id="VDP83315.1"/>
    </source>
</evidence>
<proteinExistence type="predicted"/>
<sequence length="118" mass="13719">MADRLVKCQLIRAQEAETTIALRCELSILRREYANLNSNSNLITNEFSLNINNNNKSIENNDEQDKLLLVSIYSIFTSLLLLRFRHPGSISALTQIEIFMWRISIWCPLVPIFMLIYV</sequence>
<organism evidence="1 2">
    <name type="scientific">Schistosoma mattheei</name>
    <dbReference type="NCBI Taxonomy" id="31246"/>
    <lineage>
        <taxon>Eukaryota</taxon>
        <taxon>Metazoa</taxon>
        <taxon>Spiralia</taxon>
        <taxon>Lophotrochozoa</taxon>
        <taxon>Platyhelminthes</taxon>
        <taxon>Trematoda</taxon>
        <taxon>Digenea</taxon>
        <taxon>Strigeidida</taxon>
        <taxon>Schistosomatoidea</taxon>
        <taxon>Schistosomatidae</taxon>
        <taxon>Schistosoma</taxon>
    </lineage>
</organism>
<gene>
    <name evidence="1" type="ORF">SMTD_LOCUS20765</name>
</gene>
<protein>
    <submittedName>
        <fullName evidence="1">Uncharacterized protein</fullName>
    </submittedName>
</protein>
<name>A0A183Q2C9_9TREM</name>
<accession>A0A183Q2C9</accession>